<protein>
    <submittedName>
        <fullName evidence="3">Uncharacterized protein</fullName>
    </submittedName>
</protein>
<evidence type="ECO:0000256" key="1">
    <source>
        <dbReference type="ARBA" id="ARBA00010016"/>
    </source>
</evidence>
<comment type="caution">
    <text evidence="3">The sequence shown here is derived from an EMBL/GenBank/DDBJ whole genome shotgun (WGS) entry which is preliminary data.</text>
</comment>
<proteinExistence type="inferred from homology"/>
<dbReference type="PANTHER" id="PTHR31807">
    <property type="entry name" value="AUGMIN FAMILY MEMBER"/>
    <property type="match status" value="1"/>
</dbReference>
<sequence length="477" mass="52420">MSNSVADQGPPPLPHRRPRVREVSSRFMSPVSSAGDLHSLTMKSPKHSLSTPAPDRSSKQPSQRRLVLRSQPPEPFSSSSENIPDTARSMETPFQYAKPESQRKQRGSSVKENGFVDQIHVSKSSSLRTSKSSRPDTPSDRIVPSRYRQPVTDAAKLMQSTGLSFSGSVSQDLIETEIKGGSCPNSPVSSQNAPDETLTSNRLLLRSTSCQTSLSTPSLCTRSLNLQHTSFKTIDTSHCKVGSAATALPPQPTGAKLGVDSKKGKKPQRSEQDIHSLKLLHNRYLQWRFANAKAQASMNAQTTEMENQFFSIGADISHLRDTVKRKQVELAILRRTNALSTILEAQMPYLDKWSDLEEDYTKSLSGVITALTNSLLRLPINGNVQVNVKDAAEALDSAVKTTDMIVNQMQIFLPKAEEMDGLMSELANVIDVEKALVEECGNLLSKTNTLQVEDCSLRGHLMQVTCSRTINKDTFVG</sequence>
<dbReference type="GO" id="GO:0005737">
    <property type="term" value="C:cytoplasm"/>
    <property type="evidence" value="ECO:0007669"/>
    <property type="project" value="TreeGrafter"/>
</dbReference>
<dbReference type="InterPro" id="IPR007573">
    <property type="entry name" value="QWRF"/>
</dbReference>
<comment type="similarity">
    <text evidence="1">Belongs to the QWRF family.</text>
</comment>
<gene>
    <name evidence="3" type="ORF">QVD17_19426</name>
</gene>
<dbReference type="GO" id="GO:0008017">
    <property type="term" value="F:microtubule binding"/>
    <property type="evidence" value="ECO:0007669"/>
    <property type="project" value="TreeGrafter"/>
</dbReference>
<dbReference type="GO" id="GO:0051225">
    <property type="term" value="P:spindle assembly"/>
    <property type="evidence" value="ECO:0007669"/>
    <property type="project" value="TreeGrafter"/>
</dbReference>
<dbReference type="AlphaFoldDB" id="A0AAD8NWY1"/>
<dbReference type="Proteomes" id="UP001229421">
    <property type="component" value="Unassembled WGS sequence"/>
</dbReference>
<feature type="region of interest" description="Disordered" evidence="2">
    <location>
        <begin position="1"/>
        <end position="149"/>
    </location>
</feature>
<dbReference type="EMBL" id="JAUHHV010000005">
    <property type="protein sequence ID" value="KAK1424112.1"/>
    <property type="molecule type" value="Genomic_DNA"/>
</dbReference>
<reference evidence="3" key="1">
    <citation type="journal article" date="2023" name="bioRxiv">
        <title>Improved chromosome-level genome assembly for marigold (Tagetes erecta).</title>
        <authorList>
            <person name="Jiang F."/>
            <person name="Yuan L."/>
            <person name="Wang S."/>
            <person name="Wang H."/>
            <person name="Xu D."/>
            <person name="Wang A."/>
            <person name="Fan W."/>
        </authorList>
    </citation>
    <scope>NUCLEOTIDE SEQUENCE</scope>
    <source>
        <strain evidence="3">WSJ</strain>
        <tissue evidence="3">Leaf</tissue>
    </source>
</reference>
<dbReference type="Pfam" id="PF04484">
    <property type="entry name" value="QWRF"/>
    <property type="match status" value="1"/>
</dbReference>
<dbReference type="GO" id="GO:0005880">
    <property type="term" value="C:nuclear microtubule"/>
    <property type="evidence" value="ECO:0007669"/>
    <property type="project" value="TreeGrafter"/>
</dbReference>
<evidence type="ECO:0000313" key="4">
    <source>
        <dbReference type="Proteomes" id="UP001229421"/>
    </source>
</evidence>
<accession>A0AAD8NWY1</accession>
<feature type="compositionally biased region" description="Low complexity" evidence="2">
    <location>
        <begin position="122"/>
        <end position="132"/>
    </location>
</feature>
<evidence type="ECO:0000313" key="3">
    <source>
        <dbReference type="EMBL" id="KAK1424112.1"/>
    </source>
</evidence>
<evidence type="ECO:0000256" key="2">
    <source>
        <dbReference type="SAM" id="MobiDB-lite"/>
    </source>
</evidence>
<feature type="region of interest" description="Disordered" evidence="2">
    <location>
        <begin position="243"/>
        <end position="272"/>
    </location>
</feature>
<dbReference type="PANTHER" id="PTHR31807:SF6">
    <property type="entry name" value="PROTEIN ENDOSPERM DEFECTIVE 1-RELATED"/>
    <property type="match status" value="1"/>
</dbReference>
<name>A0AAD8NWY1_TARER</name>
<organism evidence="3 4">
    <name type="scientific">Tagetes erecta</name>
    <name type="common">African marigold</name>
    <dbReference type="NCBI Taxonomy" id="13708"/>
    <lineage>
        <taxon>Eukaryota</taxon>
        <taxon>Viridiplantae</taxon>
        <taxon>Streptophyta</taxon>
        <taxon>Embryophyta</taxon>
        <taxon>Tracheophyta</taxon>
        <taxon>Spermatophyta</taxon>
        <taxon>Magnoliopsida</taxon>
        <taxon>eudicotyledons</taxon>
        <taxon>Gunneridae</taxon>
        <taxon>Pentapetalae</taxon>
        <taxon>asterids</taxon>
        <taxon>campanulids</taxon>
        <taxon>Asterales</taxon>
        <taxon>Asteraceae</taxon>
        <taxon>Asteroideae</taxon>
        <taxon>Heliantheae alliance</taxon>
        <taxon>Tageteae</taxon>
        <taxon>Tagetes</taxon>
    </lineage>
</organism>
<keyword evidence="4" id="KW-1185">Reference proteome</keyword>